<keyword evidence="3" id="KW-1185">Reference proteome</keyword>
<evidence type="ECO:0000256" key="1">
    <source>
        <dbReference type="SAM" id="Phobius"/>
    </source>
</evidence>
<keyword evidence="1" id="KW-0812">Transmembrane</keyword>
<feature type="transmembrane region" description="Helical" evidence="1">
    <location>
        <begin position="103"/>
        <end position="128"/>
    </location>
</feature>
<accession>A0A370UEI0</accession>
<organism evidence="2 3">
    <name type="scientific">Marinomonas piezotolerans</name>
    <dbReference type="NCBI Taxonomy" id="2213058"/>
    <lineage>
        <taxon>Bacteria</taxon>
        <taxon>Pseudomonadati</taxon>
        <taxon>Pseudomonadota</taxon>
        <taxon>Gammaproteobacteria</taxon>
        <taxon>Oceanospirillales</taxon>
        <taxon>Oceanospirillaceae</taxon>
        <taxon>Marinomonas</taxon>
    </lineage>
</organism>
<evidence type="ECO:0000313" key="3">
    <source>
        <dbReference type="Proteomes" id="UP000254326"/>
    </source>
</evidence>
<keyword evidence="1" id="KW-0472">Membrane</keyword>
<dbReference type="OrthoDB" id="5296797at2"/>
<gene>
    <name evidence="2" type="ORF">DN730_03940</name>
</gene>
<comment type="caution">
    <text evidence="2">The sequence shown here is derived from an EMBL/GenBank/DDBJ whole genome shotgun (WGS) entry which is preliminary data.</text>
</comment>
<dbReference type="AlphaFoldDB" id="A0A370UEI0"/>
<sequence length="132" mass="15177">MKERIQELADKSNLEVKEAERGFSVLSNGRQIRFFFKEDKLIEFLLDPELASVEQGSADDSELKEIPSADEIKKTIVERTTIEVREVVVTDVRMPFMSMVFFMVKWAIASIPAFLILGFIYTLIILILRGVF</sequence>
<dbReference type="Proteomes" id="UP000254326">
    <property type="component" value="Unassembled WGS sequence"/>
</dbReference>
<reference evidence="2 3" key="1">
    <citation type="submission" date="2018-06" db="EMBL/GenBank/DDBJ databases">
        <title>Marinomonas sp. YLB-05 draft genome sequence.</title>
        <authorList>
            <person name="Yu L."/>
            <person name="Tang X."/>
        </authorList>
    </citation>
    <scope>NUCLEOTIDE SEQUENCE [LARGE SCALE GENOMIC DNA]</scope>
    <source>
        <strain evidence="2 3">YLB-05</strain>
    </source>
</reference>
<proteinExistence type="predicted"/>
<dbReference type="RefSeq" id="WP_115466783.1">
    <property type="nucleotide sequence ID" value="NZ_QKRA01000001.1"/>
</dbReference>
<keyword evidence="1" id="KW-1133">Transmembrane helix</keyword>
<name>A0A370UEI0_9GAMM</name>
<dbReference type="EMBL" id="QKRA01000001">
    <property type="protein sequence ID" value="RDL46197.1"/>
    <property type="molecule type" value="Genomic_DNA"/>
</dbReference>
<evidence type="ECO:0000313" key="2">
    <source>
        <dbReference type="EMBL" id="RDL46197.1"/>
    </source>
</evidence>
<protein>
    <submittedName>
        <fullName evidence="2">Uncharacterized protein</fullName>
    </submittedName>
</protein>